<evidence type="ECO:0000313" key="3">
    <source>
        <dbReference type="Proteomes" id="UP000185728"/>
    </source>
</evidence>
<keyword evidence="1" id="KW-1133">Transmembrane helix</keyword>
<feature type="transmembrane region" description="Helical" evidence="1">
    <location>
        <begin position="22"/>
        <end position="40"/>
    </location>
</feature>
<reference evidence="2 3" key="1">
    <citation type="submission" date="2017-01" db="EMBL/GenBank/DDBJ databases">
        <authorList>
            <person name="Varghese N."/>
            <person name="Submissions S."/>
        </authorList>
    </citation>
    <scope>NUCLEOTIDE SEQUENCE [LARGE SCALE GENOMIC DNA]</scope>
    <source>
        <strain evidence="2 3">DSM 2061</strain>
    </source>
</reference>
<keyword evidence="1" id="KW-0812">Transmembrane</keyword>
<organism evidence="2 3">
    <name type="scientific">Zobellia uliginosa</name>
    <dbReference type="NCBI Taxonomy" id="143224"/>
    <lineage>
        <taxon>Bacteria</taxon>
        <taxon>Pseudomonadati</taxon>
        <taxon>Bacteroidota</taxon>
        <taxon>Flavobacteriia</taxon>
        <taxon>Flavobacteriales</taxon>
        <taxon>Flavobacteriaceae</taxon>
        <taxon>Zobellia</taxon>
    </lineage>
</organism>
<accession>A0ABY1KLX6</accession>
<evidence type="ECO:0000313" key="2">
    <source>
        <dbReference type="EMBL" id="SIS48175.1"/>
    </source>
</evidence>
<keyword evidence="3" id="KW-1185">Reference proteome</keyword>
<proteinExistence type="predicted"/>
<dbReference type="Proteomes" id="UP000185728">
    <property type="component" value="Unassembled WGS sequence"/>
</dbReference>
<gene>
    <name evidence="2" type="ORF">SAMN05421766_102223</name>
</gene>
<protein>
    <submittedName>
        <fullName evidence="2">Uncharacterized protein</fullName>
    </submittedName>
</protein>
<keyword evidence="1" id="KW-0472">Membrane</keyword>
<comment type="caution">
    <text evidence="2">The sequence shown here is derived from an EMBL/GenBank/DDBJ whole genome shotgun (WGS) entry which is preliminary data.</text>
</comment>
<dbReference type="EMBL" id="FTOB01000002">
    <property type="protein sequence ID" value="SIS48175.1"/>
    <property type="molecule type" value="Genomic_DNA"/>
</dbReference>
<sequence>MTFVTFQTKTCPYFCQVKPSQLVISLLFLAITLTGSLKILGTIGYYTLFTENFIETLCENKNKPELHCDGKCALSQMIASENDKNDGINLDFLKIETVLFLHTVSEIQFPFTPLTHSFDVAYTDNYRFRLTDRIKHPPRV</sequence>
<evidence type="ECO:0000256" key="1">
    <source>
        <dbReference type="SAM" id="Phobius"/>
    </source>
</evidence>
<name>A0ABY1KLX6_9FLAO</name>